<dbReference type="KEGG" id="psq:PUNSTDRAFT_116174"/>
<sequence>MASVDSERVYISDHSAAPIRSHSWRTVDNSAAYLVPHLKPDLRILDVGCGPGTITIDLARHVPQGHVVGVEYSPDPLDGARTLAAQEGVNNVEFVTGDVHALQYPDNTFDVVHAHQVLQHIRDPVQALREMRRVTKAGGIVAARESGAMLWYPRLPAFDEWKELYNRIAKARGGNPDPGSYIHVWAKEAGFDRASIKCSVGTWCFSTQDERKWWGNMWADRSVGSAYADIAVGDGHCAREDLERLAAAWRDWVQNEDGWFSIAHGEIICRKD</sequence>
<keyword evidence="2" id="KW-0489">Methyltransferase</keyword>
<dbReference type="SUPFAM" id="SSF53335">
    <property type="entry name" value="S-adenosyl-L-methionine-dependent methyltransferases"/>
    <property type="match status" value="1"/>
</dbReference>
<dbReference type="eggNOG" id="KOG1269">
    <property type="taxonomic scope" value="Eukaryota"/>
</dbReference>
<dbReference type="OMA" id="MIHVWAR"/>
<dbReference type="OrthoDB" id="10017101at2759"/>
<name>R7S390_PUNST</name>
<dbReference type="Proteomes" id="UP000054196">
    <property type="component" value="Unassembled WGS sequence"/>
</dbReference>
<protein>
    <submittedName>
        <fullName evidence="2">UbiE/COQ5 methyltransferase</fullName>
    </submittedName>
</protein>
<reference evidence="3" key="1">
    <citation type="journal article" date="2012" name="Science">
        <title>The Paleozoic origin of enzymatic lignin decomposition reconstructed from 31 fungal genomes.</title>
        <authorList>
            <person name="Floudas D."/>
            <person name="Binder M."/>
            <person name="Riley R."/>
            <person name="Barry K."/>
            <person name="Blanchette R.A."/>
            <person name="Henrissat B."/>
            <person name="Martinez A.T."/>
            <person name="Otillar R."/>
            <person name="Spatafora J.W."/>
            <person name="Yadav J.S."/>
            <person name="Aerts A."/>
            <person name="Benoit I."/>
            <person name="Boyd A."/>
            <person name="Carlson A."/>
            <person name="Copeland A."/>
            <person name="Coutinho P.M."/>
            <person name="de Vries R.P."/>
            <person name="Ferreira P."/>
            <person name="Findley K."/>
            <person name="Foster B."/>
            <person name="Gaskell J."/>
            <person name="Glotzer D."/>
            <person name="Gorecki P."/>
            <person name="Heitman J."/>
            <person name="Hesse C."/>
            <person name="Hori C."/>
            <person name="Igarashi K."/>
            <person name="Jurgens J.A."/>
            <person name="Kallen N."/>
            <person name="Kersten P."/>
            <person name="Kohler A."/>
            <person name="Kuees U."/>
            <person name="Kumar T.K.A."/>
            <person name="Kuo A."/>
            <person name="LaButti K."/>
            <person name="Larrondo L.F."/>
            <person name="Lindquist E."/>
            <person name="Ling A."/>
            <person name="Lombard V."/>
            <person name="Lucas S."/>
            <person name="Lundell T."/>
            <person name="Martin R."/>
            <person name="McLaughlin D.J."/>
            <person name="Morgenstern I."/>
            <person name="Morin E."/>
            <person name="Murat C."/>
            <person name="Nagy L.G."/>
            <person name="Nolan M."/>
            <person name="Ohm R.A."/>
            <person name="Patyshakuliyeva A."/>
            <person name="Rokas A."/>
            <person name="Ruiz-Duenas F.J."/>
            <person name="Sabat G."/>
            <person name="Salamov A."/>
            <person name="Samejima M."/>
            <person name="Schmutz J."/>
            <person name="Slot J.C."/>
            <person name="St John F."/>
            <person name="Stenlid J."/>
            <person name="Sun H."/>
            <person name="Sun S."/>
            <person name="Syed K."/>
            <person name="Tsang A."/>
            <person name="Wiebenga A."/>
            <person name="Young D."/>
            <person name="Pisabarro A."/>
            <person name="Eastwood D.C."/>
            <person name="Martin F."/>
            <person name="Cullen D."/>
            <person name="Grigoriev I.V."/>
            <person name="Hibbett D.S."/>
        </authorList>
    </citation>
    <scope>NUCLEOTIDE SEQUENCE [LARGE SCALE GENOMIC DNA]</scope>
    <source>
        <strain evidence="3">HHB-11173 SS5</strain>
    </source>
</reference>
<dbReference type="RefSeq" id="XP_007387793.1">
    <property type="nucleotide sequence ID" value="XM_007387731.1"/>
</dbReference>
<organism evidence="2 3">
    <name type="scientific">Punctularia strigosozonata (strain HHB-11173)</name>
    <name type="common">White-rot fungus</name>
    <dbReference type="NCBI Taxonomy" id="741275"/>
    <lineage>
        <taxon>Eukaryota</taxon>
        <taxon>Fungi</taxon>
        <taxon>Dikarya</taxon>
        <taxon>Basidiomycota</taxon>
        <taxon>Agaricomycotina</taxon>
        <taxon>Agaricomycetes</taxon>
        <taxon>Corticiales</taxon>
        <taxon>Punctulariaceae</taxon>
        <taxon>Punctularia</taxon>
    </lineage>
</organism>
<dbReference type="InterPro" id="IPR029063">
    <property type="entry name" value="SAM-dependent_MTases_sf"/>
</dbReference>
<gene>
    <name evidence="2" type="ORF">PUNSTDRAFT_116174</name>
</gene>
<feature type="domain" description="Methyltransferase" evidence="1">
    <location>
        <begin position="39"/>
        <end position="168"/>
    </location>
</feature>
<evidence type="ECO:0000313" key="3">
    <source>
        <dbReference type="Proteomes" id="UP000054196"/>
    </source>
</evidence>
<dbReference type="Pfam" id="PF13847">
    <property type="entry name" value="Methyltransf_31"/>
    <property type="match status" value="1"/>
</dbReference>
<dbReference type="EMBL" id="JH687552">
    <property type="protein sequence ID" value="EIN04870.1"/>
    <property type="molecule type" value="Genomic_DNA"/>
</dbReference>
<dbReference type="HOGENOM" id="CLU_057148_1_0_1"/>
<proteinExistence type="predicted"/>
<dbReference type="AlphaFoldDB" id="R7S390"/>
<dbReference type="GO" id="GO:0008168">
    <property type="term" value="F:methyltransferase activity"/>
    <property type="evidence" value="ECO:0007669"/>
    <property type="project" value="UniProtKB-KW"/>
</dbReference>
<evidence type="ECO:0000313" key="2">
    <source>
        <dbReference type="EMBL" id="EIN04870.1"/>
    </source>
</evidence>
<dbReference type="CDD" id="cd02440">
    <property type="entry name" value="AdoMet_MTases"/>
    <property type="match status" value="1"/>
</dbReference>
<dbReference type="Gene3D" id="3.40.50.150">
    <property type="entry name" value="Vaccinia Virus protein VP39"/>
    <property type="match status" value="1"/>
</dbReference>
<evidence type="ECO:0000259" key="1">
    <source>
        <dbReference type="Pfam" id="PF13847"/>
    </source>
</evidence>
<dbReference type="GO" id="GO:0032259">
    <property type="term" value="P:methylation"/>
    <property type="evidence" value="ECO:0007669"/>
    <property type="project" value="UniProtKB-KW"/>
</dbReference>
<keyword evidence="3" id="KW-1185">Reference proteome</keyword>
<accession>R7S390</accession>
<dbReference type="InterPro" id="IPR025714">
    <property type="entry name" value="Methyltranfer_dom"/>
</dbReference>
<dbReference type="GeneID" id="18876788"/>
<dbReference type="PANTHER" id="PTHR43591:SF24">
    <property type="entry name" value="2-METHOXY-6-POLYPRENYL-1,4-BENZOQUINOL METHYLASE, MITOCHONDRIAL"/>
    <property type="match status" value="1"/>
</dbReference>
<keyword evidence="2" id="KW-0808">Transferase</keyword>
<dbReference type="PANTHER" id="PTHR43591">
    <property type="entry name" value="METHYLTRANSFERASE"/>
    <property type="match status" value="1"/>
</dbReference>